<name>A0ABS7PW12_9SPHN</name>
<dbReference type="Proteomes" id="UP000706039">
    <property type="component" value="Unassembled WGS sequence"/>
</dbReference>
<evidence type="ECO:0008006" key="3">
    <source>
        <dbReference type="Google" id="ProtNLM"/>
    </source>
</evidence>
<accession>A0ABS7PW12</accession>
<sequence length="141" mass="14963">MSLAILLHALAAVTPAGSPDHQICREMTMSVPAGAILDADNTRTVICADTVETGKVAYDRRVGVVRARISLTQDEPIGRVWLPLKPRVLPGDKLMLTARIGATTVSRDVTALQSAADGHRFFVIDADGQVFAAPSLATSEN</sequence>
<keyword evidence="2" id="KW-1185">Reference proteome</keyword>
<dbReference type="EMBL" id="JAINVV010000012">
    <property type="protein sequence ID" value="MBY8825552.1"/>
    <property type="molecule type" value="Genomic_DNA"/>
</dbReference>
<organism evidence="1 2">
    <name type="scientific">Sphingomonas colocasiae</name>
    <dbReference type="NCBI Taxonomy" id="1848973"/>
    <lineage>
        <taxon>Bacteria</taxon>
        <taxon>Pseudomonadati</taxon>
        <taxon>Pseudomonadota</taxon>
        <taxon>Alphaproteobacteria</taxon>
        <taxon>Sphingomonadales</taxon>
        <taxon>Sphingomonadaceae</taxon>
        <taxon>Sphingomonas</taxon>
    </lineage>
</organism>
<dbReference type="RefSeq" id="WP_222992652.1">
    <property type="nucleotide sequence ID" value="NZ_JAINVV010000012.1"/>
</dbReference>
<gene>
    <name evidence="1" type="ORF">K7G82_24840</name>
</gene>
<proteinExistence type="predicted"/>
<protein>
    <recommendedName>
        <fullName evidence="3">Flagella basal body P-ring formation protein FlgA C-terminal domain-containing protein</fullName>
    </recommendedName>
</protein>
<reference evidence="1 2" key="1">
    <citation type="submission" date="2021-08" db="EMBL/GenBank/DDBJ databases">
        <authorList>
            <person name="Tuo L."/>
        </authorList>
    </citation>
    <scope>NUCLEOTIDE SEQUENCE [LARGE SCALE GENOMIC DNA]</scope>
    <source>
        <strain evidence="1 2">JCM 31229</strain>
    </source>
</reference>
<evidence type="ECO:0000313" key="1">
    <source>
        <dbReference type="EMBL" id="MBY8825552.1"/>
    </source>
</evidence>
<comment type="caution">
    <text evidence="1">The sequence shown here is derived from an EMBL/GenBank/DDBJ whole genome shotgun (WGS) entry which is preliminary data.</text>
</comment>
<evidence type="ECO:0000313" key="2">
    <source>
        <dbReference type="Proteomes" id="UP000706039"/>
    </source>
</evidence>